<evidence type="ECO:0000313" key="3">
    <source>
        <dbReference type="EMBL" id="EMD33258.1"/>
    </source>
</evidence>
<protein>
    <recommendedName>
        <fullName evidence="5">Transmembrane protein</fullName>
    </recommendedName>
</protein>
<evidence type="ECO:0000256" key="2">
    <source>
        <dbReference type="SAM" id="Phobius"/>
    </source>
</evidence>
<keyword evidence="2" id="KW-0812">Transmembrane</keyword>
<gene>
    <name evidence="3" type="ORF">CERSUDRAFT_118300</name>
</gene>
<feature type="compositionally biased region" description="Basic and acidic residues" evidence="1">
    <location>
        <begin position="1"/>
        <end position="12"/>
    </location>
</feature>
<dbReference type="HOGENOM" id="CLU_037980_2_0_1"/>
<name>M2Q8R8_CERS8</name>
<dbReference type="AlphaFoldDB" id="M2Q8R8"/>
<keyword evidence="2" id="KW-1133">Transmembrane helix</keyword>
<proteinExistence type="predicted"/>
<feature type="transmembrane region" description="Helical" evidence="2">
    <location>
        <begin position="72"/>
        <end position="90"/>
    </location>
</feature>
<dbReference type="STRING" id="914234.M2Q8R8"/>
<keyword evidence="2" id="KW-0472">Membrane</keyword>
<reference evidence="3 4" key="1">
    <citation type="journal article" date="2012" name="Proc. Natl. Acad. Sci. U.S.A.">
        <title>Comparative genomics of Ceriporiopsis subvermispora and Phanerochaete chrysosporium provide insight into selective ligninolysis.</title>
        <authorList>
            <person name="Fernandez-Fueyo E."/>
            <person name="Ruiz-Duenas F.J."/>
            <person name="Ferreira P."/>
            <person name="Floudas D."/>
            <person name="Hibbett D.S."/>
            <person name="Canessa P."/>
            <person name="Larrondo L.F."/>
            <person name="James T.Y."/>
            <person name="Seelenfreund D."/>
            <person name="Lobos S."/>
            <person name="Polanco R."/>
            <person name="Tello M."/>
            <person name="Honda Y."/>
            <person name="Watanabe T."/>
            <person name="Watanabe T."/>
            <person name="Ryu J.S."/>
            <person name="Kubicek C.P."/>
            <person name="Schmoll M."/>
            <person name="Gaskell J."/>
            <person name="Hammel K.E."/>
            <person name="St John F.J."/>
            <person name="Vanden Wymelenberg A."/>
            <person name="Sabat G."/>
            <person name="Splinter BonDurant S."/>
            <person name="Syed K."/>
            <person name="Yadav J.S."/>
            <person name="Doddapaneni H."/>
            <person name="Subramanian V."/>
            <person name="Lavin J.L."/>
            <person name="Oguiza J.A."/>
            <person name="Perez G."/>
            <person name="Pisabarro A.G."/>
            <person name="Ramirez L."/>
            <person name="Santoyo F."/>
            <person name="Master E."/>
            <person name="Coutinho P.M."/>
            <person name="Henrissat B."/>
            <person name="Lombard V."/>
            <person name="Magnuson J.K."/>
            <person name="Kuees U."/>
            <person name="Hori C."/>
            <person name="Igarashi K."/>
            <person name="Samejima M."/>
            <person name="Held B.W."/>
            <person name="Barry K.W."/>
            <person name="LaButti K.M."/>
            <person name="Lapidus A."/>
            <person name="Lindquist E.A."/>
            <person name="Lucas S.M."/>
            <person name="Riley R."/>
            <person name="Salamov A.A."/>
            <person name="Hoffmeister D."/>
            <person name="Schwenk D."/>
            <person name="Hadar Y."/>
            <person name="Yarden O."/>
            <person name="de Vries R.P."/>
            <person name="Wiebenga A."/>
            <person name="Stenlid J."/>
            <person name="Eastwood D."/>
            <person name="Grigoriev I.V."/>
            <person name="Berka R.M."/>
            <person name="Blanchette R.A."/>
            <person name="Kersten P."/>
            <person name="Martinez A.T."/>
            <person name="Vicuna R."/>
            <person name="Cullen D."/>
        </authorList>
    </citation>
    <scope>NUCLEOTIDE SEQUENCE [LARGE SCALE GENOMIC DNA]</scope>
    <source>
        <strain evidence="3 4">B</strain>
    </source>
</reference>
<organism evidence="3 4">
    <name type="scientific">Ceriporiopsis subvermispora (strain B)</name>
    <name type="common">White-rot fungus</name>
    <name type="synonym">Gelatoporia subvermispora</name>
    <dbReference type="NCBI Taxonomy" id="914234"/>
    <lineage>
        <taxon>Eukaryota</taxon>
        <taxon>Fungi</taxon>
        <taxon>Dikarya</taxon>
        <taxon>Basidiomycota</taxon>
        <taxon>Agaricomycotina</taxon>
        <taxon>Agaricomycetes</taxon>
        <taxon>Polyporales</taxon>
        <taxon>Gelatoporiaceae</taxon>
        <taxon>Gelatoporia</taxon>
    </lineage>
</organism>
<keyword evidence="4" id="KW-1185">Reference proteome</keyword>
<evidence type="ECO:0008006" key="5">
    <source>
        <dbReference type="Google" id="ProtNLM"/>
    </source>
</evidence>
<sequence length="475" mass="52169">MIDHDQSSDNKRKPLLSVPSEELSASLPPYTDYPRYTDDPELGGPLWVNTQISVRPVKAEKKRNCARRCHRVCLAFCTTLLLLICLPVFLRHFAWFNRIFETELDPEVLRDCIDLADWQKGRMELDDLYNPNRDLKHIAATTFELPVDSDLLYLVARGALSHGKVTISSSGEEGSDKMVVHVRMQYAHEDALNRTKVCLLSPPEGGIGVGIFSPPTMIGSKWHTNIEIDVKLPPGSAGVPTIIKEFTTDMPLFMHRVHDMQTVLFESVSLSTSLLPIVANSLNAIEGVVSTTNAMIEGTFNTSSRLALRTSNAPIKATVFMFNDNEGSPTELLAYTSNSRIDTIIELNSTSANGTDGTFTVDARTSNAPIDVSTRSAPVGHALALTAETSNSPVTVALSPTWEGTFDVRTSSLFTSSVDVHTDIPDPAGQGRIRRAFVRGVTRGHVEGFAEWEEGRRTVGRVNIGTSNSPLKLYV</sequence>
<evidence type="ECO:0000313" key="4">
    <source>
        <dbReference type="Proteomes" id="UP000016930"/>
    </source>
</evidence>
<dbReference type="OrthoDB" id="5570013at2759"/>
<dbReference type="Proteomes" id="UP000016930">
    <property type="component" value="Unassembled WGS sequence"/>
</dbReference>
<evidence type="ECO:0000256" key="1">
    <source>
        <dbReference type="SAM" id="MobiDB-lite"/>
    </source>
</evidence>
<dbReference type="EMBL" id="KB445807">
    <property type="protein sequence ID" value="EMD33258.1"/>
    <property type="molecule type" value="Genomic_DNA"/>
</dbReference>
<feature type="region of interest" description="Disordered" evidence="1">
    <location>
        <begin position="1"/>
        <end position="29"/>
    </location>
</feature>
<accession>M2Q8R8</accession>